<feature type="chain" id="PRO_5046945831" description="DUF4333 domain-containing protein" evidence="1">
    <location>
        <begin position="22"/>
        <end position="195"/>
    </location>
</feature>
<organism evidence="2 3">
    <name type="scientific">Actinomycetospora aurantiaca</name>
    <dbReference type="NCBI Taxonomy" id="3129233"/>
    <lineage>
        <taxon>Bacteria</taxon>
        <taxon>Bacillati</taxon>
        <taxon>Actinomycetota</taxon>
        <taxon>Actinomycetes</taxon>
        <taxon>Pseudonocardiales</taxon>
        <taxon>Pseudonocardiaceae</taxon>
        <taxon>Actinomycetospora</taxon>
    </lineage>
</organism>
<accession>A0ABU8MW51</accession>
<feature type="signal peptide" evidence="1">
    <location>
        <begin position="1"/>
        <end position="21"/>
    </location>
</feature>
<keyword evidence="3" id="KW-1185">Reference proteome</keyword>
<gene>
    <name evidence="2" type="ORF">WCD74_25860</name>
</gene>
<dbReference type="RefSeq" id="WP_337697783.1">
    <property type="nucleotide sequence ID" value="NZ_JBBEGN010000020.1"/>
</dbReference>
<reference evidence="2 3" key="1">
    <citation type="submission" date="2024-03" db="EMBL/GenBank/DDBJ databases">
        <title>Actinomycetospora sp. OC33-EN08, a novel actinomycete isolated from wild orchid (Aerides multiflora).</title>
        <authorList>
            <person name="Suriyachadkun C."/>
        </authorList>
    </citation>
    <scope>NUCLEOTIDE SEQUENCE [LARGE SCALE GENOMIC DNA]</scope>
    <source>
        <strain evidence="2 3">OC33-EN08</strain>
    </source>
</reference>
<comment type="caution">
    <text evidence="2">The sequence shown here is derived from an EMBL/GenBank/DDBJ whole genome shotgun (WGS) entry which is preliminary data.</text>
</comment>
<evidence type="ECO:0000256" key="1">
    <source>
        <dbReference type="SAM" id="SignalP"/>
    </source>
</evidence>
<dbReference type="Proteomes" id="UP001385809">
    <property type="component" value="Unassembled WGS sequence"/>
</dbReference>
<keyword evidence="1" id="KW-0732">Signal</keyword>
<evidence type="ECO:0000313" key="2">
    <source>
        <dbReference type="EMBL" id="MEJ2871214.1"/>
    </source>
</evidence>
<sequence length="195" mass="20084">MRWLPVVLGAVVLLAVSACGSAPPSRGEVEQRVAAAVAEAEGGPVVTASCEDPVVDEQVSCRLVTADGRRGWAGVTVSEASRDPLSARERADPLTLPDSPGHVLRYRGALVLDAAGGYDRTFPAPFGTDALAVGRTLTLEVGLALRSLGRAGVVPFSCPSPVVGATVTCTGRDPVRSAQVDLVDAGTLRLRFAVV</sequence>
<protein>
    <recommendedName>
        <fullName evidence="4">DUF4333 domain-containing protein</fullName>
    </recommendedName>
</protein>
<name>A0ABU8MW51_9PSEU</name>
<dbReference type="PROSITE" id="PS51257">
    <property type="entry name" value="PROKAR_LIPOPROTEIN"/>
    <property type="match status" value="1"/>
</dbReference>
<evidence type="ECO:0000313" key="3">
    <source>
        <dbReference type="Proteomes" id="UP001385809"/>
    </source>
</evidence>
<dbReference type="EMBL" id="JBBEGN010000020">
    <property type="protein sequence ID" value="MEJ2871214.1"/>
    <property type="molecule type" value="Genomic_DNA"/>
</dbReference>
<evidence type="ECO:0008006" key="4">
    <source>
        <dbReference type="Google" id="ProtNLM"/>
    </source>
</evidence>
<proteinExistence type="predicted"/>